<keyword evidence="5" id="KW-1185">Reference proteome</keyword>
<dbReference type="InterPro" id="IPR029069">
    <property type="entry name" value="HotDog_dom_sf"/>
</dbReference>
<dbReference type="InterPro" id="IPR052061">
    <property type="entry name" value="PTE-AB_protein"/>
</dbReference>
<dbReference type="EMBL" id="PDNC01000008">
    <property type="protein sequence ID" value="PGH08642.1"/>
    <property type="molecule type" value="Genomic_DNA"/>
</dbReference>
<dbReference type="AlphaFoldDB" id="A0A2B7XIX0"/>
<dbReference type="GO" id="GO:0016787">
    <property type="term" value="F:hydrolase activity"/>
    <property type="evidence" value="ECO:0007669"/>
    <property type="project" value="UniProtKB-KW"/>
</dbReference>
<evidence type="ECO:0000313" key="4">
    <source>
        <dbReference type="EMBL" id="PGH08642.1"/>
    </source>
</evidence>
<dbReference type="Pfam" id="PF03061">
    <property type="entry name" value="4HBT"/>
    <property type="match status" value="1"/>
</dbReference>
<keyword evidence="2" id="KW-1133">Transmembrane helix</keyword>
<accession>A0A2B7XIX0</accession>
<dbReference type="InterPro" id="IPR003736">
    <property type="entry name" value="PAAI_dom"/>
</dbReference>
<evidence type="ECO:0000256" key="2">
    <source>
        <dbReference type="SAM" id="Phobius"/>
    </source>
</evidence>
<evidence type="ECO:0000313" key="5">
    <source>
        <dbReference type="Proteomes" id="UP000224080"/>
    </source>
</evidence>
<dbReference type="CDD" id="cd03443">
    <property type="entry name" value="PaaI_thioesterase"/>
    <property type="match status" value="1"/>
</dbReference>
<keyword evidence="1" id="KW-0378">Hydrolase</keyword>
<evidence type="ECO:0000259" key="3">
    <source>
        <dbReference type="Pfam" id="PF03061"/>
    </source>
</evidence>
<dbReference type="Gene3D" id="3.10.129.10">
    <property type="entry name" value="Hotdog Thioesterase"/>
    <property type="match status" value="1"/>
</dbReference>
<organism evidence="4 5">
    <name type="scientific">Blastomyces parvus</name>
    <dbReference type="NCBI Taxonomy" id="2060905"/>
    <lineage>
        <taxon>Eukaryota</taxon>
        <taxon>Fungi</taxon>
        <taxon>Dikarya</taxon>
        <taxon>Ascomycota</taxon>
        <taxon>Pezizomycotina</taxon>
        <taxon>Eurotiomycetes</taxon>
        <taxon>Eurotiomycetidae</taxon>
        <taxon>Onygenales</taxon>
        <taxon>Ajellomycetaceae</taxon>
        <taxon>Blastomyces</taxon>
    </lineage>
</organism>
<dbReference type="NCBIfam" id="TIGR00369">
    <property type="entry name" value="unchar_dom_1"/>
    <property type="match status" value="1"/>
</dbReference>
<dbReference type="STRING" id="2060905.A0A2B7XIX0"/>
<dbReference type="InterPro" id="IPR006683">
    <property type="entry name" value="Thioestr_dom"/>
</dbReference>
<name>A0A2B7XIX0_9EURO</name>
<keyword evidence="2" id="KW-0812">Transmembrane</keyword>
<sequence length="281" mass="31528">MFRSPKLISIPFYRGVCAHGATKLLARSSIPSPSYISPIPKRYFVRVARVPLTEREYIKRRRLRSLLYVAIFGSLGYTIGNALTTFLTNPAPPGSHEDTLRVQYLRQVMDSLEMVKKLRADPDYVEWEAYSNFTEEEKPHRLTSGPLSGSRNIPVQRVFWNEKEHKATTVVHFGIGVSGWPLIVHGGVIATLLDESLGRVAIRSFPARTGVTANLNIDYVRPVKALEFYTVTAEHDPEKSTERKAIVKGEVRDSKGRLCATGNALFVVPKTVTLRTLGDNF</sequence>
<gene>
    <name evidence="4" type="ORF">GX51_01162</name>
</gene>
<proteinExistence type="predicted"/>
<dbReference type="Proteomes" id="UP000224080">
    <property type="component" value="Unassembled WGS sequence"/>
</dbReference>
<dbReference type="OrthoDB" id="506431at2759"/>
<comment type="caution">
    <text evidence="4">The sequence shown here is derived from an EMBL/GenBank/DDBJ whole genome shotgun (WGS) entry which is preliminary data.</text>
</comment>
<reference evidence="4 5" key="1">
    <citation type="submission" date="2017-10" db="EMBL/GenBank/DDBJ databases">
        <title>Comparative genomics in systemic dimorphic fungi from Ajellomycetaceae.</title>
        <authorList>
            <person name="Munoz J.F."/>
            <person name="Mcewen J.G."/>
            <person name="Clay O.K."/>
            <person name="Cuomo C.A."/>
        </authorList>
    </citation>
    <scope>NUCLEOTIDE SEQUENCE [LARGE SCALE GENOMIC DNA]</scope>
    <source>
        <strain evidence="4 5">UAMH130</strain>
    </source>
</reference>
<evidence type="ECO:0000256" key="1">
    <source>
        <dbReference type="ARBA" id="ARBA00022801"/>
    </source>
</evidence>
<keyword evidence="2" id="KW-0472">Membrane</keyword>
<protein>
    <recommendedName>
        <fullName evidence="3">Thioesterase domain-containing protein</fullName>
    </recommendedName>
</protein>
<dbReference type="PANTHER" id="PTHR47260:SF1">
    <property type="entry name" value="UPF0644 PROTEIN PB2B4.06"/>
    <property type="match status" value="1"/>
</dbReference>
<dbReference type="PANTHER" id="PTHR47260">
    <property type="entry name" value="UPF0644 PROTEIN PB2B4.06"/>
    <property type="match status" value="1"/>
</dbReference>
<dbReference type="SUPFAM" id="SSF54637">
    <property type="entry name" value="Thioesterase/thiol ester dehydrase-isomerase"/>
    <property type="match status" value="1"/>
</dbReference>
<feature type="transmembrane region" description="Helical" evidence="2">
    <location>
        <begin position="65"/>
        <end position="87"/>
    </location>
</feature>
<feature type="domain" description="Thioesterase" evidence="3">
    <location>
        <begin position="183"/>
        <end position="260"/>
    </location>
</feature>